<dbReference type="RefSeq" id="XP_031854358.1">
    <property type="nucleotide sequence ID" value="XM_031998467.1"/>
</dbReference>
<feature type="compositionally biased region" description="Low complexity" evidence="1">
    <location>
        <begin position="337"/>
        <end position="348"/>
    </location>
</feature>
<dbReference type="GO" id="GO:0004540">
    <property type="term" value="F:RNA nuclease activity"/>
    <property type="evidence" value="ECO:0007669"/>
    <property type="project" value="InterPro"/>
</dbReference>
<protein>
    <recommendedName>
        <fullName evidence="2">RNB domain-containing protein</fullName>
    </recommendedName>
</protein>
<gene>
    <name evidence="3" type="ORF">SAPINGB_P003751</name>
</gene>
<name>A0A5E8BRU0_9ASCO</name>
<proteinExistence type="predicted"/>
<feature type="domain" description="RNB" evidence="2">
    <location>
        <begin position="528"/>
        <end position="879"/>
    </location>
</feature>
<evidence type="ECO:0000256" key="1">
    <source>
        <dbReference type="SAM" id="MobiDB-lite"/>
    </source>
</evidence>
<organism evidence="3 4">
    <name type="scientific">Magnusiomyces paraingens</name>
    <dbReference type="NCBI Taxonomy" id="2606893"/>
    <lineage>
        <taxon>Eukaryota</taxon>
        <taxon>Fungi</taxon>
        <taxon>Dikarya</taxon>
        <taxon>Ascomycota</taxon>
        <taxon>Saccharomycotina</taxon>
        <taxon>Dipodascomycetes</taxon>
        <taxon>Dipodascales</taxon>
        <taxon>Dipodascaceae</taxon>
        <taxon>Magnusiomyces</taxon>
    </lineage>
</organism>
<dbReference type="GO" id="GO:0003723">
    <property type="term" value="F:RNA binding"/>
    <property type="evidence" value="ECO:0007669"/>
    <property type="project" value="InterPro"/>
</dbReference>
<keyword evidence="4" id="KW-1185">Reference proteome</keyword>
<accession>A0A5E8BRU0</accession>
<evidence type="ECO:0000313" key="4">
    <source>
        <dbReference type="Proteomes" id="UP000398389"/>
    </source>
</evidence>
<feature type="region of interest" description="Disordered" evidence="1">
    <location>
        <begin position="337"/>
        <end position="361"/>
    </location>
</feature>
<dbReference type="Proteomes" id="UP000398389">
    <property type="component" value="Unassembled WGS sequence"/>
</dbReference>
<evidence type="ECO:0000259" key="2">
    <source>
        <dbReference type="Pfam" id="PF00773"/>
    </source>
</evidence>
<dbReference type="SUPFAM" id="SSF50249">
    <property type="entry name" value="Nucleic acid-binding proteins"/>
    <property type="match status" value="1"/>
</dbReference>
<dbReference type="GeneID" id="43582567"/>
<dbReference type="OrthoDB" id="1865897at2759"/>
<sequence length="1088" mass="122379">MRPSSRGPHIARWCYSRNSGGRSVETWIKSTPAASPGPPRAFQRCSHKLAISQMWKSLHRAQYQDFYTSPEKLVSTAEYYRTHTQSSSDPYSNLFDRDLARQLFVFENSPSNSTTVVSPGDLVECITRDGAEIAFGVVVARMPLQSQVLIYNLDGTLSKYPISSIHLRILQVFDPAILLTIFSKEINSLVEVKGDPNKSFFSSTPSITTVEETPNPPTLPKTIKLSLPKSTYTYTLLTLLKMIIRASLESYEGGALSSAFPVVYAHASSGPVRTFPLNLLAHRALDASRKLPRPGSSKTSSGLSHVTSIIATHLWVSNSPEYWYTFPPTLNSSDSKSIIDNSNSSSERNSTRHDTGDGKWIPAPTIAVQDTQYIMHEIGEKEYISFARYVRRRIQENNNLPVDEIPEKLDESALERFSKLLGFLKRYIVYPHTDCDHVIDTILKQVYSDILNKPRATAFIVHKMLIDADLVGTSNAYLDSGLVLDHEKGMIVDEYTDRAPSAEKASLLDPRTFKFQQTHQKWPQKIPVYAFHTKDSKAQLAISVEMDQPKWKIHVHVPNLASWYGPTSSIMSVGLRRARTVWLPEGIRRLFPQELLERTTFSSDMEYIPCLTFTVEMEGWNSTSWGASDVSVSLTRIPKSSISLFALEDLSKTMGWIKVSSNTVPVVDDVFDLNLDEVLSGDLKDDLTILGDTDMLHDSEFLEAPMGIIPAEKQSNEIELSPTEKQNLQLIYDIFSENYWKRMEEGSAVYETETKQYLVTIGSKSSSAKPQMIGQPTDKQIFASDFLVTEGNILAGEIASVFGSRENVPLLYEKQQRLQKFGLEDSGKRLEREGLATDLKDVSGQLTRAGRYLAASSQYLGPRETTSEPYHVHFGLGLAAGFAGVARPFDDMRHVMNQWQLTTTLMRPVGEPWRRLTGQELQLVHDTQVSPRAHALDQLEEVSQRYWALRWLEQEVSRFGGYFVFRCVVVAPQSAPRSYEPRPTFARVYCVELGFEVDLMLVPTEPQPRQRRRGLLGYLTGVTEEKQNKEMPFEATTDEEKIALGYEKMMGKGATEPEAGTQLKSGDRIISTDILELDPVRGHLVLGI</sequence>
<reference evidence="3 4" key="1">
    <citation type="submission" date="2019-09" db="EMBL/GenBank/DDBJ databases">
        <authorList>
            <person name="Brejova B."/>
        </authorList>
    </citation>
    <scope>NUCLEOTIDE SEQUENCE [LARGE SCALE GENOMIC DNA]</scope>
</reference>
<dbReference type="InterPro" id="IPR001900">
    <property type="entry name" value="RNase_II/R"/>
</dbReference>
<dbReference type="AlphaFoldDB" id="A0A5E8BRU0"/>
<evidence type="ECO:0000313" key="3">
    <source>
        <dbReference type="EMBL" id="VVT53791.1"/>
    </source>
</evidence>
<dbReference type="InterPro" id="IPR012340">
    <property type="entry name" value="NA-bd_OB-fold"/>
</dbReference>
<dbReference type="EMBL" id="CABVLU010000003">
    <property type="protein sequence ID" value="VVT53791.1"/>
    <property type="molecule type" value="Genomic_DNA"/>
</dbReference>
<dbReference type="Pfam" id="PF00773">
    <property type="entry name" value="RNB"/>
    <property type="match status" value="1"/>
</dbReference>